<evidence type="ECO:0000256" key="5">
    <source>
        <dbReference type="ARBA" id="ARBA00022723"/>
    </source>
</evidence>
<evidence type="ECO:0000256" key="2">
    <source>
        <dbReference type="ARBA" id="ARBA00001968"/>
    </source>
</evidence>
<dbReference type="InterPro" id="IPR005493">
    <property type="entry name" value="RraA/RraA-like"/>
</dbReference>
<evidence type="ECO:0000256" key="6">
    <source>
        <dbReference type="ARBA" id="ARBA00023239"/>
    </source>
</evidence>
<dbReference type="NCBIfam" id="NF009134">
    <property type="entry name" value="PRK12487.1"/>
    <property type="match status" value="1"/>
</dbReference>
<comment type="catalytic activity">
    <reaction evidence="1 9">
        <text>4-hydroxy-4-methyl-2-oxoglutarate = 2 pyruvate</text>
        <dbReference type="Rhea" id="RHEA:22748"/>
        <dbReference type="ChEBI" id="CHEBI:15361"/>
        <dbReference type="ChEBI" id="CHEBI:58276"/>
        <dbReference type="EC" id="4.1.3.17"/>
    </reaction>
</comment>
<evidence type="ECO:0000256" key="9">
    <source>
        <dbReference type="RuleBase" id="RU004338"/>
    </source>
</evidence>
<keyword evidence="5 9" id="KW-0479">Metal-binding</keyword>
<evidence type="ECO:0000256" key="4">
    <source>
        <dbReference type="ARBA" id="ARBA00011233"/>
    </source>
</evidence>
<gene>
    <name evidence="10" type="ORF">GCM10023333_03220</name>
</gene>
<name>A0ABP9EAL0_9GAMM</name>
<evidence type="ECO:0000313" key="10">
    <source>
        <dbReference type="EMBL" id="GAA4873738.1"/>
    </source>
</evidence>
<protein>
    <recommendedName>
        <fullName evidence="9">4-hydroxy-4-methyl-2-oxoglutarate aldolase</fullName>
        <shortName evidence="9">HMG aldolase</shortName>
        <ecNumber evidence="9">4.1.1.112</ecNumber>
        <ecNumber evidence="9">4.1.3.17</ecNumber>
    </recommendedName>
    <alternativeName>
        <fullName evidence="9">Oxaloacetate decarboxylase</fullName>
    </alternativeName>
</protein>
<comment type="subunit">
    <text evidence="4 9">Homotrimer.</text>
</comment>
<sequence>MRDLLPELCDRYSSELRLFAPIFTSFGGQQIFAGPIDTVRCPEDNGLVRTVLSEPGAGRVLLIDGGGMARRALLGDQLAMMASSNGWAGIVVYGSVRDVMTLATIPVGIQALGAVPMKTEKRGLGERGVEVEILGLRIQPGQYLYADPNGIAVSDRALSLPDGFEELNFAAD</sequence>
<dbReference type="CDD" id="cd16841">
    <property type="entry name" value="RraA_family"/>
    <property type="match status" value="1"/>
</dbReference>
<comment type="cofactor">
    <cofactor evidence="2 9">
        <name>a divalent metal cation</name>
        <dbReference type="ChEBI" id="CHEBI:60240"/>
    </cofactor>
</comment>
<comment type="function">
    <text evidence="7 9">Catalyzes the aldol cleavage of 4-hydroxy-4-methyl-2-oxoglutarate (HMG) into 2 molecules of pyruvate. Also contains a secondary oxaloacetate (OAA) decarboxylase activity due to the common pyruvate enolate transition state formed following C-C bond cleavage in the retro-aldol and decarboxylation reactions.</text>
</comment>
<organism evidence="10 11">
    <name type="scientific">Ferrimonas pelagia</name>
    <dbReference type="NCBI Taxonomy" id="1177826"/>
    <lineage>
        <taxon>Bacteria</taxon>
        <taxon>Pseudomonadati</taxon>
        <taxon>Pseudomonadota</taxon>
        <taxon>Gammaproteobacteria</taxon>
        <taxon>Alteromonadales</taxon>
        <taxon>Ferrimonadaceae</taxon>
        <taxon>Ferrimonas</taxon>
    </lineage>
</organism>
<proteinExistence type="inferred from homology"/>
<dbReference type="EMBL" id="BAABJZ010000005">
    <property type="protein sequence ID" value="GAA4873738.1"/>
    <property type="molecule type" value="Genomic_DNA"/>
</dbReference>
<evidence type="ECO:0000313" key="11">
    <source>
        <dbReference type="Proteomes" id="UP001499988"/>
    </source>
</evidence>
<comment type="catalytic activity">
    <reaction evidence="8 9">
        <text>oxaloacetate + H(+) = pyruvate + CO2</text>
        <dbReference type="Rhea" id="RHEA:15641"/>
        <dbReference type="ChEBI" id="CHEBI:15361"/>
        <dbReference type="ChEBI" id="CHEBI:15378"/>
        <dbReference type="ChEBI" id="CHEBI:16452"/>
        <dbReference type="ChEBI" id="CHEBI:16526"/>
        <dbReference type="EC" id="4.1.1.112"/>
    </reaction>
</comment>
<dbReference type="Pfam" id="PF03737">
    <property type="entry name" value="RraA-like"/>
    <property type="match status" value="1"/>
</dbReference>
<comment type="caution">
    <text evidence="10">The sequence shown here is derived from an EMBL/GenBank/DDBJ whole genome shotgun (WGS) entry which is preliminary data.</text>
</comment>
<evidence type="ECO:0000256" key="1">
    <source>
        <dbReference type="ARBA" id="ARBA00001342"/>
    </source>
</evidence>
<keyword evidence="11" id="KW-1185">Reference proteome</keyword>
<dbReference type="InterPro" id="IPR010203">
    <property type="entry name" value="RraA"/>
</dbReference>
<dbReference type="NCBIfam" id="NF006875">
    <property type="entry name" value="PRK09372.1"/>
    <property type="match status" value="1"/>
</dbReference>
<comment type="similarity">
    <text evidence="3 9">Belongs to the class II aldolase/RraA-like family.</text>
</comment>
<reference evidence="11" key="1">
    <citation type="journal article" date="2019" name="Int. J. Syst. Evol. Microbiol.">
        <title>The Global Catalogue of Microorganisms (GCM) 10K type strain sequencing project: providing services to taxonomists for standard genome sequencing and annotation.</title>
        <authorList>
            <consortium name="The Broad Institute Genomics Platform"/>
            <consortium name="The Broad Institute Genome Sequencing Center for Infectious Disease"/>
            <person name="Wu L."/>
            <person name="Ma J."/>
        </authorList>
    </citation>
    <scope>NUCLEOTIDE SEQUENCE [LARGE SCALE GENOMIC DNA]</scope>
    <source>
        <strain evidence="11">JCM 18401</strain>
    </source>
</reference>
<dbReference type="RefSeq" id="WP_345332671.1">
    <property type="nucleotide sequence ID" value="NZ_BAABJZ010000005.1"/>
</dbReference>
<dbReference type="InterPro" id="IPR036704">
    <property type="entry name" value="RraA/RraA-like_sf"/>
</dbReference>
<evidence type="ECO:0000256" key="7">
    <source>
        <dbReference type="ARBA" id="ARBA00025046"/>
    </source>
</evidence>
<dbReference type="EC" id="4.1.3.17" evidence="9"/>
<evidence type="ECO:0000256" key="3">
    <source>
        <dbReference type="ARBA" id="ARBA00008621"/>
    </source>
</evidence>
<dbReference type="PANTHER" id="PTHR33254">
    <property type="entry name" value="4-HYDROXY-4-METHYL-2-OXOGLUTARATE ALDOLASE 3-RELATED"/>
    <property type="match status" value="1"/>
</dbReference>
<dbReference type="PANTHER" id="PTHR33254:SF4">
    <property type="entry name" value="4-HYDROXY-4-METHYL-2-OXOGLUTARATE ALDOLASE 3-RELATED"/>
    <property type="match status" value="1"/>
</dbReference>
<dbReference type="SUPFAM" id="SSF89562">
    <property type="entry name" value="RraA-like"/>
    <property type="match status" value="1"/>
</dbReference>
<dbReference type="EC" id="4.1.1.112" evidence="9"/>
<dbReference type="Proteomes" id="UP001499988">
    <property type="component" value="Unassembled WGS sequence"/>
</dbReference>
<evidence type="ECO:0000256" key="8">
    <source>
        <dbReference type="ARBA" id="ARBA00047973"/>
    </source>
</evidence>
<keyword evidence="6 9" id="KW-0456">Lyase</keyword>
<accession>A0ABP9EAL0</accession>
<dbReference type="NCBIfam" id="TIGR01935">
    <property type="entry name" value="NOT-MenG"/>
    <property type="match status" value="1"/>
</dbReference>
<dbReference type="Gene3D" id="3.50.30.40">
    <property type="entry name" value="Ribonuclease E inhibitor RraA/RraA-like"/>
    <property type="match status" value="1"/>
</dbReference>